<sequence>MWKSIEAGQSAVARPDSDSRMIRRDRHTTFDGKRRDRGSITAARQNALRDCDVVLGEITAGGRKGAGERKGRIVMMVKVTMMLDGLDCCYSMHSRTAPRRGAVAKPLVLLFCQSIEQITVQYSGQRVGSTVSVLSVWALAEVVCTGAEPHRAGVTNSASYCTVQ</sequence>
<reference evidence="2 3" key="1">
    <citation type="journal article" date="2018" name="Mol. Biol. Evol.">
        <title>Broad Genomic Sampling Reveals a Smut Pathogenic Ancestry of the Fungal Clade Ustilaginomycotina.</title>
        <authorList>
            <person name="Kijpornyongpan T."/>
            <person name="Mondo S.J."/>
            <person name="Barry K."/>
            <person name="Sandor L."/>
            <person name="Lee J."/>
            <person name="Lipzen A."/>
            <person name="Pangilinan J."/>
            <person name="LaButti K."/>
            <person name="Hainaut M."/>
            <person name="Henrissat B."/>
            <person name="Grigoriev I.V."/>
            <person name="Spatafora J.W."/>
            <person name="Aime M.C."/>
        </authorList>
    </citation>
    <scope>NUCLEOTIDE SEQUENCE [LARGE SCALE GENOMIC DNA]</scope>
    <source>
        <strain evidence="2 3">MCA 3645</strain>
    </source>
</reference>
<dbReference type="InParanoid" id="A0A317XZJ1"/>
<keyword evidence="3" id="KW-1185">Reference proteome</keyword>
<gene>
    <name evidence="2" type="ORF">BCV70DRAFT_6115</name>
</gene>
<evidence type="ECO:0000256" key="1">
    <source>
        <dbReference type="SAM" id="MobiDB-lite"/>
    </source>
</evidence>
<evidence type="ECO:0000313" key="3">
    <source>
        <dbReference type="Proteomes" id="UP000246740"/>
    </source>
</evidence>
<proteinExistence type="predicted"/>
<protein>
    <submittedName>
        <fullName evidence="2">Uncharacterized protein</fullName>
    </submittedName>
</protein>
<organism evidence="2 3">
    <name type="scientific">Testicularia cyperi</name>
    <dbReference type="NCBI Taxonomy" id="1882483"/>
    <lineage>
        <taxon>Eukaryota</taxon>
        <taxon>Fungi</taxon>
        <taxon>Dikarya</taxon>
        <taxon>Basidiomycota</taxon>
        <taxon>Ustilaginomycotina</taxon>
        <taxon>Ustilaginomycetes</taxon>
        <taxon>Ustilaginales</taxon>
        <taxon>Anthracoideaceae</taxon>
        <taxon>Testicularia</taxon>
    </lineage>
</organism>
<feature type="compositionally biased region" description="Basic and acidic residues" evidence="1">
    <location>
        <begin position="15"/>
        <end position="38"/>
    </location>
</feature>
<name>A0A317XZJ1_9BASI</name>
<feature type="region of interest" description="Disordered" evidence="1">
    <location>
        <begin position="1"/>
        <end position="38"/>
    </location>
</feature>
<dbReference type="AlphaFoldDB" id="A0A317XZJ1"/>
<dbReference type="EMBL" id="KZ819188">
    <property type="protein sequence ID" value="PWZ02779.1"/>
    <property type="molecule type" value="Genomic_DNA"/>
</dbReference>
<dbReference type="Proteomes" id="UP000246740">
    <property type="component" value="Unassembled WGS sequence"/>
</dbReference>
<accession>A0A317XZJ1</accession>
<evidence type="ECO:0000313" key="2">
    <source>
        <dbReference type="EMBL" id="PWZ02779.1"/>
    </source>
</evidence>